<dbReference type="AlphaFoldDB" id="A0A5K4F0B8"/>
<dbReference type="FunFam" id="1.10.167.10:FF:000001">
    <property type="entry name" value="Putative regulator of g-protein signaling 12"/>
    <property type="match status" value="1"/>
</dbReference>
<keyword evidence="3" id="KW-1185">Reference proteome</keyword>
<feature type="compositionally biased region" description="Basic and acidic residues" evidence="1">
    <location>
        <begin position="34"/>
        <end position="46"/>
    </location>
</feature>
<dbReference type="Pfam" id="PF00615">
    <property type="entry name" value="RGS"/>
    <property type="match status" value="1"/>
</dbReference>
<feature type="compositionally biased region" description="Polar residues" evidence="1">
    <location>
        <begin position="288"/>
        <end position="308"/>
    </location>
</feature>
<protein>
    <submittedName>
        <fullName evidence="4">RGS domain-containing protein</fullName>
    </submittedName>
</protein>
<feature type="compositionally biased region" description="Polar residues" evidence="1">
    <location>
        <begin position="10"/>
        <end position="33"/>
    </location>
</feature>
<dbReference type="WBParaSite" id="Smp_244000.1">
    <property type="protein sequence ID" value="Smp_244000.1"/>
    <property type="gene ID" value="Smp_244000"/>
</dbReference>
<feature type="region of interest" description="Disordered" evidence="1">
    <location>
        <begin position="1"/>
        <end position="46"/>
    </location>
</feature>
<reference evidence="4" key="2">
    <citation type="submission" date="2019-11" db="UniProtKB">
        <authorList>
            <consortium name="WormBaseParasite"/>
        </authorList>
    </citation>
    <scope>IDENTIFICATION</scope>
    <source>
        <strain evidence="4">Puerto Rican</strain>
    </source>
</reference>
<evidence type="ECO:0000313" key="3">
    <source>
        <dbReference type="Proteomes" id="UP000008854"/>
    </source>
</evidence>
<proteinExistence type="predicted"/>
<dbReference type="SUPFAM" id="SSF48097">
    <property type="entry name" value="Regulator of G-protein signaling, RGS"/>
    <property type="match status" value="1"/>
</dbReference>
<dbReference type="STRING" id="6183.A0A5K4F0B8"/>
<dbReference type="InterPro" id="IPR016137">
    <property type="entry name" value="RGS"/>
</dbReference>
<feature type="region of interest" description="Disordered" evidence="1">
    <location>
        <begin position="246"/>
        <end position="312"/>
    </location>
</feature>
<dbReference type="PRINTS" id="PR01301">
    <property type="entry name" value="RGSPROTEIN"/>
</dbReference>
<feature type="compositionally biased region" description="Basic and acidic residues" evidence="1">
    <location>
        <begin position="147"/>
        <end position="159"/>
    </location>
</feature>
<feature type="region of interest" description="Disordered" evidence="1">
    <location>
        <begin position="70"/>
        <end position="109"/>
    </location>
</feature>
<organism evidence="3 4">
    <name type="scientific">Schistosoma mansoni</name>
    <name type="common">Blood fluke</name>
    <dbReference type="NCBI Taxonomy" id="6183"/>
    <lineage>
        <taxon>Eukaryota</taxon>
        <taxon>Metazoa</taxon>
        <taxon>Spiralia</taxon>
        <taxon>Lophotrochozoa</taxon>
        <taxon>Platyhelminthes</taxon>
        <taxon>Trematoda</taxon>
        <taxon>Digenea</taxon>
        <taxon>Strigeidida</taxon>
        <taxon>Schistosomatoidea</taxon>
        <taxon>Schistosomatidae</taxon>
        <taxon>Schistosoma</taxon>
    </lineage>
</organism>
<evidence type="ECO:0000256" key="1">
    <source>
        <dbReference type="SAM" id="MobiDB-lite"/>
    </source>
</evidence>
<dbReference type="InterPro" id="IPR044926">
    <property type="entry name" value="RGS_subdomain_2"/>
</dbReference>
<accession>A0A5K4F0B8</accession>
<evidence type="ECO:0000313" key="4">
    <source>
        <dbReference type="WBParaSite" id="Smp_244000.1"/>
    </source>
</evidence>
<feature type="compositionally biased region" description="Basic and acidic residues" evidence="1">
    <location>
        <begin position="247"/>
        <end position="262"/>
    </location>
</feature>
<dbReference type="PANTHER" id="PTHR10845">
    <property type="entry name" value="REGULATOR OF G PROTEIN SIGNALING"/>
    <property type="match status" value="1"/>
</dbReference>
<dbReference type="PROSITE" id="PS50132">
    <property type="entry name" value="RGS"/>
    <property type="match status" value="1"/>
</dbReference>
<dbReference type="Gene3D" id="1.10.167.10">
    <property type="entry name" value="Regulator of G-protein Signalling 4, domain 2"/>
    <property type="match status" value="1"/>
</dbReference>
<reference evidence="3" key="1">
    <citation type="journal article" date="2012" name="PLoS Negl. Trop. Dis.">
        <title>A systematically improved high quality genome and transcriptome of the human blood fluke Schistosoma mansoni.</title>
        <authorList>
            <person name="Protasio A.V."/>
            <person name="Tsai I.J."/>
            <person name="Babbage A."/>
            <person name="Nichol S."/>
            <person name="Hunt M."/>
            <person name="Aslett M.A."/>
            <person name="De Silva N."/>
            <person name="Velarde G.S."/>
            <person name="Anderson T.J."/>
            <person name="Clark R.C."/>
            <person name="Davidson C."/>
            <person name="Dillon G.P."/>
            <person name="Holroyd N.E."/>
            <person name="LoVerde P.T."/>
            <person name="Lloyd C."/>
            <person name="McQuillan J."/>
            <person name="Oliveira G."/>
            <person name="Otto T.D."/>
            <person name="Parker-Manuel S.J."/>
            <person name="Quail M.A."/>
            <person name="Wilson R.A."/>
            <person name="Zerlotini A."/>
            <person name="Dunne D.W."/>
            <person name="Berriman M."/>
        </authorList>
    </citation>
    <scope>NUCLEOTIDE SEQUENCE [LARGE SCALE GENOMIC DNA]</scope>
    <source>
        <strain evidence="3">Puerto Rican</strain>
    </source>
</reference>
<dbReference type="InParanoid" id="A0A5K4F0B8"/>
<dbReference type="SMART" id="SM00315">
    <property type="entry name" value="RGS"/>
    <property type="match status" value="1"/>
</dbReference>
<feature type="domain" description="RGS" evidence="2">
    <location>
        <begin position="362"/>
        <end position="478"/>
    </location>
</feature>
<sequence length="671" mass="74446">MADNLDQKEVTSNSENINTQSNISSDLNTLDQGDSQRTDHNSFDKDVMKDNSVALVENVMSRSEEIETHIDVNYGDEMDYGDDADPTDGNNEDDDNDDSDSSSSGSSVARLVQTARNLVQVEKAEQIAQETSEHLTLADSQLTDEEDQHHSVELSKSDTDTDQSPNVFNKPTINSLPVLIDPNGAIKSMKISAKAAATLGIDLSEKTDGLLTVPYQVETGQRFKNKHKDYFKKKIDKEFVGQLQRANKYEGTPRESIHESLERLPMFDNESKKSTSSQQYRNEKSDGSSRNSFSPADFISTSPRHSTTIGSIGGKKNKIGFQFFRPKTSVQPGAKLVQVKELKRMIRAGKPSYEQIHNWGHSFEALLNDKYGLALFKDFLSTEFSDENIEFWIACQDYKHTTNPKKLAIKANQIFTEFIAVQANREVNLDSKTRLQTEADLSNPTVNTLENAQKRIQALMEKDSYRRFLRSEVYLTMLKEARETAKAAATAALAASLQEASDELDEPVFQLVHSTTYTSPFSFLSTFSSTFSAQNTPSLTLPGVAAAAAKADAGLNNIQDLQLLGLSTSRHMRENKQNHSIANRFITNTNTSTNLTTTSSIASSPNEIISESIQSNITCCETGYTSTTITTHTTISSHTYSTHNVTDSNDICDITNNVNTYLNTEMSNSTK</sequence>
<name>A0A5K4F0B8_SCHMA</name>
<feature type="region of interest" description="Disordered" evidence="1">
    <location>
        <begin position="141"/>
        <end position="167"/>
    </location>
</feature>
<dbReference type="PANTHER" id="PTHR10845:SF259">
    <property type="entry name" value="RGS DOMAIN-CONTAINING PROTEIN-RELATED"/>
    <property type="match status" value="1"/>
</dbReference>
<dbReference type="InterPro" id="IPR036305">
    <property type="entry name" value="RGS_sf"/>
</dbReference>
<evidence type="ECO:0000259" key="2">
    <source>
        <dbReference type="PROSITE" id="PS50132"/>
    </source>
</evidence>
<dbReference type="Proteomes" id="UP000008854">
    <property type="component" value="Unassembled WGS sequence"/>
</dbReference>
<feature type="compositionally biased region" description="Acidic residues" evidence="1">
    <location>
        <begin position="74"/>
        <end position="100"/>
    </location>
</feature>